<reference evidence="11" key="1">
    <citation type="submission" date="2022-10" db="EMBL/GenBank/DDBJ databases">
        <title>Streptomyces beihaiensis sp. nov., a chitin degrading actinobacterium, isolated from shrimp pond soil.</title>
        <authorList>
            <person name="Xie J."/>
            <person name="Shen N."/>
        </authorList>
    </citation>
    <scope>NUCLEOTIDE SEQUENCE</scope>
    <source>
        <strain evidence="11">GXMU-J5</strain>
    </source>
</reference>
<evidence type="ECO:0000313" key="12">
    <source>
        <dbReference type="Proteomes" id="UP001163064"/>
    </source>
</evidence>
<evidence type="ECO:0000256" key="8">
    <source>
        <dbReference type="ARBA" id="ARBA00023012"/>
    </source>
</evidence>
<protein>
    <recommendedName>
        <fullName evidence="2">histidine kinase</fullName>
        <ecNumber evidence="2">2.7.13.3</ecNumber>
    </recommendedName>
</protein>
<accession>A0ABT3TVX4</accession>
<keyword evidence="9" id="KW-0472">Membrane</keyword>
<dbReference type="Proteomes" id="UP001163064">
    <property type="component" value="Unassembled WGS sequence"/>
</dbReference>
<dbReference type="InterPro" id="IPR025828">
    <property type="entry name" value="Put_sensor_dom"/>
</dbReference>
<keyword evidence="9" id="KW-1133">Transmembrane helix</keyword>
<keyword evidence="12" id="KW-1185">Reference proteome</keyword>
<dbReference type="CDD" id="cd16917">
    <property type="entry name" value="HATPase_UhpB-NarQ-NarX-like"/>
    <property type="match status" value="1"/>
</dbReference>
<dbReference type="PANTHER" id="PTHR24421">
    <property type="entry name" value="NITRATE/NITRITE SENSOR PROTEIN NARX-RELATED"/>
    <property type="match status" value="1"/>
</dbReference>
<keyword evidence="9" id="KW-0812">Transmembrane</keyword>
<keyword evidence="8" id="KW-0902">Two-component regulatory system</keyword>
<evidence type="ECO:0000256" key="9">
    <source>
        <dbReference type="SAM" id="Phobius"/>
    </source>
</evidence>
<dbReference type="InterPro" id="IPR050482">
    <property type="entry name" value="Sensor_HK_TwoCompSys"/>
</dbReference>
<keyword evidence="3" id="KW-0597">Phosphoprotein</keyword>
<dbReference type="EC" id="2.7.13.3" evidence="2"/>
<evidence type="ECO:0000256" key="6">
    <source>
        <dbReference type="ARBA" id="ARBA00022777"/>
    </source>
</evidence>
<evidence type="ECO:0000256" key="5">
    <source>
        <dbReference type="ARBA" id="ARBA00022741"/>
    </source>
</evidence>
<keyword evidence="5" id="KW-0547">Nucleotide-binding</keyword>
<dbReference type="EMBL" id="JAPHNL010000168">
    <property type="protein sequence ID" value="MCX3061202.1"/>
    <property type="molecule type" value="Genomic_DNA"/>
</dbReference>
<gene>
    <name evidence="11" type="ORF">OFY01_15815</name>
</gene>
<name>A0ABT3TVX4_9ACTN</name>
<dbReference type="Pfam" id="PF02518">
    <property type="entry name" value="HATPase_c"/>
    <property type="match status" value="1"/>
</dbReference>
<feature type="transmembrane region" description="Helical" evidence="9">
    <location>
        <begin position="134"/>
        <end position="155"/>
    </location>
</feature>
<evidence type="ECO:0000256" key="7">
    <source>
        <dbReference type="ARBA" id="ARBA00022840"/>
    </source>
</evidence>
<dbReference type="SUPFAM" id="SSF55874">
    <property type="entry name" value="ATPase domain of HSP90 chaperone/DNA topoisomerase II/histidine kinase"/>
    <property type="match status" value="1"/>
</dbReference>
<dbReference type="InterPro" id="IPR011712">
    <property type="entry name" value="Sig_transdc_His_kin_sub3_dim/P"/>
</dbReference>
<feature type="transmembrane region" description="Helical" evidence="9">
    <location>
        <begin position="27"/>
        <end position="49"/>
    </location>
</feature>
<evidence type="ECO:0000256" key="2">
    <source>
        <dbReference type="ARBA" id="ARBA00012438"/>
    </source>
</evidence>
<dbReference type="Gene3D" id="3.30.565.10">
    <property type="entry name" value="Histidine kinase-like ATPase, C-terminal domain"/>
    <property type="match status" value="1"/>
</dbReference>
<proteinExistence type="predicted"/>
<dbReference type="PANTHER" id="PTHR24421:SF10">
    <property type="entry name" value="NITRATE_NITRITE SENSOR PROTEIN NARQ"/>
    <property type="match status" value="1"/>
</dbReference>
<dbReference type="Pfam" id="PF07730">
    <property type="entry name" value="HisKA_3"/>
    <property type="match status" value="1"/>
</dbReference>
<evidence type="ECO:0000256" key="4">
    <source>
        <dbReference type="ARBA" id="ARBA00022679"/>
    </source>
</evidence>
<evidence type="ECO:0000256" key="1">
    <source>
        <dbReference type="ARBA" id="ARBA00000085"/>
    </source>
</evidence>
<dbReference type="InterPro" id="IPR036890">
    <property type="entry name" value="HATPase_C_sf"/>
</dbReference>
<comment type="catalytic activity">
    <reaction evidence="1">
        <text>ATP + protein L-histidine = ADP + protein N-phospho-L-histidine.</text>
        <dbReference type="EC" id="2.7.13.3"/>
    </reaction>
</comment>
<dbReference type="InterPro" id="IPR003594">
    <property type="entry name" value="HATPase_dom"/>
</dbReference>
<feature type="transmembrane region" description="Helical" evidence="9">
    <location>
        <begin position="55"/>
        <end position="74"/>
    </location>
</feature>
<comment type="caution">
    <text evidence="11">The sequence shown here is derived from an EMBL/GenBank/DDBJ whole genome shotgun (WGS) entry which is preliminary data.</text>
</comment>
<dbReference type="Pfam" id="PF13796">
    <property type="entry name" value="Sensor"/>
    <property type="match status" value="1"/>
</dbReference>
<keyword evidence="6" id="KW-0418">Kinase</keyword>
<dbReference type="SMART" id="SM00387">
    <property type="entry name" value="HATPase_c"/>
    <property type="match status" value="1"/>
</dbReference>
<dbReference type="RefSeq" id="WP_266600363.1">
    <property type="nucleotide sequence ID" value="NZ_JAPHNL010000168.1"/>
</dbReference>
<sequence length="431" mass="45323">MREPRDAGAVRAVLTAPLTRRAWARAAYCLLSYVPALAGFLLVVAALAVGAAFTLTLVGAVLGMLFLVAGLALARGLGALQRLLAAWLLGERVAAPPVVSSRGGLFAAVEARLRDGAAWRSVAYVLVRLPPATLGLYAVAWWVVGAVNVLAPVRWVAGQHDLRLMTPLPFGGEPALGSLGGAFAATAAGCAILLVAPWLTRGVVAVDGRLVRALLGPGELTERVRDLEETRALAVDDAAQRLRRLERDLHDGAQVRLAALAMSLDMVREQLDERDRPELRRLVEMARDNAAETLTELRDLSRGLHPPALDGGLADALTTLGARAALPVDVTVDVPNRPTPAIESLAYYCVAELLANVIKHSGASRCGVELSTGDGTLRLRVTDDGRGGARIADGGGLAGLVQRARTVDGELTVHSPQGGPTTVRVRLPLHA</sequence>
<evidence type="ECO:0000256" key="3">
    <source>
        <dbReference type="ARBA" id="ARBA00022553"/>
    </source>
</evidence>
<feature type="domain" description="Histidine kinase/HSP90-like ATPase" evidence="10">
    <location>
        <begin position="341"/>
        <end position="431"/>
    </location>
</feature>
<evidence type="ECO:0000259" key="10">
    <source>
        <dbReference type="SMART" id="SM00387"/>
    </source>
</evidence>
<feature type="transmembrane region" description="Helical" evidence="9">
    <location>
        <begin position="175"/>
        <end position="199"/>
    </location>
</feature>
<organism evidence="11 12">
    <name type="scientific">Streptomyces beihaiensis</name>
    <dbReference type="NCBI Taxonomy" id="2984495"/>
    <lineage>
        <taxon>Bacteria</taxon>
        <taxon>Bacillati</taxon>
        <taxon>Actinomycetota</taxon>
        <taxon>Actinomycetes</taxon>
        <taxon>Kitasatosporales</taxon>
        <taxon>Streptomycetaceae</taxon>
        <taxon>Streptomyces</taxon>
    </lineage>
</organism>
<keyword evidence="7" id="KW-0067">ATP-binding</keyword>
<evidence type="ECO:0000313" key="11">
    <source>
        <dbReference type="EMBL" id="MCX3061202.1"/>
    </source>
</evidence>
<dbReference type="Gene3D" id="1.20.5.1930">
    <property type="match status" value="1"/>
</dbReference>
<keyword evidence="4" id="KW-0808">Transferase</keyword>